<feature type="transmembrane region" description="Helical" evidence="1">
    <location>
        <begin position="378"/>
        <end position="401"/>
    </location>
</feature>
<dbReference type="OrthoDB" id="7821692at2"/>
<gene>
    <name evidence="2" type="ORF">FHG66_00350</name>
</gene>
<keyword evidence="1" id="KW-0812">Transmembrane</keyword>
<feature type="transmembrane region" description="Helical" evidence="1">
    <location>
        <begin position="413"/>
        <end position="432"/>
    </location>
</feature>
<feature type="transmembrane region" description="Helical" evidence="1">
    <location>
        <begin position="112"/>
        <end position="132"/>
    </location>
</feature>
<protein>
    <submittedName>
        <fullName evidence="2">Uncharacterized protein</fullName>
    </submittedName>
</protein>
<organism evidence="2 3">
    <name type="scientific">Rubellimicrobium rubrum</name>
    <dbReference type="NCBI Taxonomy" id="2585369"/>
    <lineage>
        <taxon>Bacteria</taxon>
        <taxon>Pseudomonadati</taxon>
        <taxon>Pseudomonadota</taxon>
        <taxon>Alphaproteobacteria</taxon>
        <taxon>Rhodobacterales</taxon>
        <taxon>Roseobacteraceae</taxon>
        <taxon>Rubellimicrobium</taxon>
    </lineage>
</organism>
<evidence type="ECO:0000313" key="3">
    <source>
        <dbReference type="Proteomes" id="UP000305887"/>
    </source>
</evidence>
<keyword evidence="1" id="KW-0472">Membrane</keyword>
<proteinExistence type="predicted"/>
<evidence type="ECO:0000313" key="2">
    <source>
        <dbReference type="EMBL" id="TNC52782.1"/>
    </source>
</evidence>
<feature type="transmembrane region" description="Helical" evidence="1">
    <location>
        <begin position="444"/>
        <end position="466"/>
    </location>
</feature>
<comment type="caution">
    <text evidence="2">The sequence shown here is derived from an EMBL/GenBank/DDBJ whole genome shotgun (WGS) entry which is preliminary data.</text>
</comment>
<reference evidence="2 3" key="1">
    <citation type="submission" date="2019-06" db="EMBL/GenBank/DDBJ databases">
        <title>YIM 131921 draft genome.</title>
        <authorList>
            <person name="Jiang L."/>
        </authorList>
    </citation>
    <scope>NUCLEOTIDE SEQUENCE [LARGE SCALE GENOMIC DNA]</scope>
    <source>
        <strain evidence="2 3">YIM 131921</strain>
    </source>
</reference>
<keyword evidence="3" id="KW-1185">Reference proteome</keyword>
<dbReference type="EMBL" id="VDFU01000001">
    <property type="protein sequence ID" value="TNC52782.1"/>
    <property type="molecule type" value="Genomic_DNA"/>
</dbReference>
<dbReference type="Proteomes" id="UP000305887">
    <property type="component" value="Unassembled WGS sequence"/>
</dbReference>
<accession>A0A5C4N933</accession>
<sequence>MFQVFWDRVRAGRSPAAEAELPRDYIEDLLDEGRLIGRYRRWKGLATPDELWELISEVEALPPPRQIGHPAVVKLLRVVGQCGTEIPFSILARLKEGWDPCRPSKADRRNTFGLILLSVILVFMTGALTNVYNKGASLLAELEQLAPAESQQSYNRLLRSMLQARSQMDAATLLDAERLQQPASPPGMTEAQVMQGGAPGLTTSAQFDLARNVYYETETELSALSRQALHLQQRAITYSRLEAPFAIPGSKLIRCNLARARHYASKLVDWDAERSLFLLTNCSTGLALGDGSFEQAYSSAPQLLSADSTCLGRSGGEPAAVSRNAFGEVSPSPSLNYAKALTDLAQELTRCRVTSFMPVDFPSITALSNDVRDALTPLGLLFLPALYGAIGAILSLMRVVIEPLTPTPKAPTMFHRIAFGAAAGIVLIWFITPDMLVGTQVADIGLSLFGLTFLVGFSLDFFLSILDRFVFVSTSSFARMGDRTTKDGTNAPSGRAAQT</sequence>
<dbReference type="AlphaFoldDB" id="A0A5C4N933"/>
<name>A0A5C4N933_9RHOB</name>
<dbReference type="RefSeq" id="WP_139074546.1">
    <property type="nucleotide sequence ID" value="NZ_VDFU01000001.1"/>
</dbReference>
<evidence type="ECO:0000256" key="1">
    <source>
        <dbReference type="SAM" id="Phobius"/>
    </source>
</evidence>
<keyword evidence="1" id="KW-1133">Transmembrane helix</keyword>